<evidence type="ECO:0000313" key="2">
    <source>
        <dbReference type="Proteomes" id="UP000223777"/>
    </source>
</evidence>
<sequence length="62" mass="6959">MVSALLYSGILKLLEMVVCYGNNCSLNPIDLPAESGHLRVRKRRDRVNGTFESYVMDGLQSK</sequence>
<comment type="caution">
    <text evidence="1">The sequence shown here is derived from an EMBL/GenBank/DDBJ whole genome shotgun (WGS) entry which is preliminary data.</text>
</comment>
<proteinExistence type="predicted"/>
<dbReference type="EMBL" id="NUIL01000068">
    <property type="protein sequence ID" value="PGO21283.1"/>
    <property type="molecule type" value="Genomic_DNA"/>
</dbReference>
<gene>
    <name evidence="1" type="ORF">CN984_29000</name>
</gene>
<dbReference type="AlphaFoldDB" id="A0A2B9PF49"/>
<name>A0A2B9PF49_BACCE</name>
<protein>
    <submittedName>
        <fullName evidence="1">Uncharacterized protein</fullName>
    </submittedName>
</protein>
<organism evidence="1 2">
    <name type="scientific">Bacillus cereus</name>
    <dbReference type="NCBI Taxonomy" id="1396"/>
    <lineage>
        <taxon>Bacteria</taxon>
        <taxon>Bacillati</taxon>
        <taxon>Bacillota</taxon>
        <taxon>Bacilli</taxon>
        <taxon>Bacillales</taxon>
        <taxon>Bacillaceae</taxon>
        <taxon>Bacillus</taxon>
        <taxon>Bacillus cereus group</taxon>
    </lineage>
</organism>
<evidence type="ECO:0000313" key="1">
    <source>
        <dbReference type="EMBL" id="PGO21283.1"/>
    </source>
</evidence>
<accession>A0A2B9PF49</accession>
<dbReference type="Proteomes" id="UP000223777">
    <property type="component" value="Unassembled WGS sequence"/>
</dbReference>
<reference evidence="1 2" key="1">
    <citation type="submission" date="2017-09" db="EMBL/GenBank/DDBJ databases">
        <title>Large-scale bioinformatics analysis of Bacillus genomes uncovers conserved roles of natural products in bacterial physiology.</title>
        <authorList>
            <consortium name="Agbiome Team Llc"/>
            <person name="Bleich R.M."/>
            <person name="Grubbs K.J."/>
            <person name="Santa Maria K.C."/>
            <person name="Allen S.E."/>
            <person name="Farag S."/>
            <person name="Shank E.A."/>
            <person name="Bowers A."/>
        </authorList>
    </citation>
    <scope>NUCLEOTIDE SEQUENCE [LARGE SCALE GENOMIC DNA]</scope>
    <source>
        <strain evidence="1 2">AFS050027</strain>
    </source>
</reference>